<evidence type="ECO:0000256" key="1">
    <source>
        <dbReference type="ARBA" id="ARBA00004141"/>
    </source>
</evidence>
<dbReference type="InterPro" id="IPR007016">
    <property type="entry name" value="O-antigen_ligase-rel_domated"/>
</dbReference>
<gene>
    <name evidence="7" type="ORF">ISP14_07305</name>
</gene>
<keyword evidence="2 5" id="KW-0812">Transmembrane</keyword>
<feature type="transmembrane region" description="Helical" evidence="5">
    <location>
        <begin position="395"/>
        <end position="414"/>
    </location>
</feature>
<keyword evidence="4 5" id="KW-0472">Membrane</keyword>
<dbReference type="Pfam" id="PF04932">
    <property type="entry name" value="Wzy_C"/>
    <property type="match status" value="1"/>
</dbReference>
<evidence type="ECO:0000313" key="7">
    <source>
        <dbReference type="EMBL" id="MFK2930596.1"/>
    </source>
</evidence>
<keyword evidence="7" id="KW-0436">Ligase</keyword>
<name>A0ABW8KEN7_9GAMM</name>
<evidence type="ECO:0000256" key="2">
    <source>
        <dbReference type="ARBA" id="ARBA00022692"/>
    </source>
</evidence>
<evidence type="ECO:0000256" key="3">
    <source>
        <dbReference type="ARBA" id="ARBA00022989"/>
    </source>
</evidence>
<sequence>MFLLILVYLCFAIVRPQDFLPGMANLPVMSITLLLAFVGWLLRGARTSGAPQFLLLPVFVLIAMASEVISGWSGGMQYVIEQMGPSLIVFFVLASALDNPRRTAIAFAVIGLCAMVLALHSVQQAEQGVGWTGMTLGEDGRIRYVGIFNDPNDLGLLFVMALPMVVCLASRAGFFGRWFWRIGAVLLLFGVYLTKSRGTQLAVLLMGAVWLWQKRGLLTAGSLGFVGLVGLMLMPSTRMNDLDPDEESAFGRVDAWYEGLDMFKTHPLFGVGFGNFTDYNTLTAHNSFVLVLAETGFLGFMTWLAFVGYCFWMMWRLLRLQTGLARAVQATVHAVAAVRPQARLALAPPLPVDVDVVQRRQALVRGRVGATANPGTAPDQHDTAAEARQARAEQALSLTLFCALCGFFLAAFFLSRSYNIMLYTLAAVAVGHYANMRQRHDTLPRFALSVSGWRWLPIALVSVVALYILVAILLRTS</sequence>
<feature type="transmembrane region" description="Helical" evidence="5">
    <location>
        <begin position="104"/>
        <end position="122"/>
    </location>
</feature>
<feature type="transmembrane region" description="Helical" evidence="5">
    <location>
        <begin position="54"/>
        <end position="72"/>
    </location>
</feature>
<feature type="transmembrane region" description="Helical" evidence="5">
    <location>
        <begin position="288"/>
        <end position="312"/>
    </location>
</feature>
<dbReference type="GO" id="GO:0016874">
    <property type="term" value="F:ligase activity"/>
    <property type="evidence" value="ECO:0007669"/>
    <property type="project" value="UniProtKB-KW"/>
</dbReference>
<evidence type="ECO:0000256" key="4">
    <source>
        <dbReference type="ARBA" id="ARBA00023136"/>
    </source>
</evidence>
<evidence type="ECO:0000256" key="5">
    <source>
        <dbReference type="SAM" id="Phobius"/>
    </source>
</evidence>
<organism evidence="7 8">
    <name type="scientific">Dyella agri</name>
    <dbReference type="NCBI Taxonomy" id="1926869"/>
    <lineage>
        <taxon>Bacteria</taxon>
        <taxon>Pseudomonadati</taxon>
        <taxon>Pseudomonadota</taxon>
        <taxon>Gammaproteobacteria</taxon>
        <taxon>Lysobacterales</taxon>
        <taxon>Rhodanobacteraceae</taxon>
        <taxon>Dyella</taxon>
    </lineage>
</organism>
<evidence type="ECO:0000313" key="8">
    <source>
        <dbReference type="Proteomes" id="UP001620397"/>
    </source>
</evidence>
<feature type="transmembrane region" description="Helical" evidence="5">
    <location>
        <begin position="26"/>
        <end position="42"/>
    </location>
</feature>
<dbReference type="PANTHER" id="PTHR37422">
    <property type="entry name" value="TEICHURONIC ACID BIOSYNTHESIS PROTEIN TUAE"/>
    <property type="match status" value="1"/>
</dbReference>
<protein>
    <submittedName>
        <fullName evidence="7">O-antigen ligase family protein</fullName>
    </submittedName>
</protein>
<dbReference type="InterPro" id="IPR051533">
    <property type="entry name" value="WaaL-like"/>
</dbReference>
<feature type="transmembrane region" description="Helical" evidence="5">
    <location>
        <begin position="455"/>
        <end position="474"/>
    </location>
</feature>
<proteinExistence type="predicted"/>
<accession>A0ABW8KEN7</accession>
<dbReference type="PANTHER" id="PTHR37422:SF23">
    <property type="entry name" value="TEICHURONIC ACID BIOSYNTHESIS PROTEIN TUAE"/>
    <property type="match status" value="1"/>
</dbReference>
<feature type="domain" description="O-antigen ligase-related" evidence="6">
    <location>
        <begin position="183"/>
        <end position="304"/>
    </location>
</feature>
<dbReference type="EMBL" id="JADIKL010000003">
    <property type="protein sequence ID" value="MFK2930596.1"/>
    <property type="molecule type" value="Genomic_DNA"/>
</dbReference>
<reference evidence="7 8" key="1">
    <citation type="submission" date="2020-10" db="EMBL/GenBank/DDBJ databases">
        <title>Phylogeny of dyella-like bacteria.</title>
        <authorList>
            <person name="Fu J."/>
        </authorList>
    </citation>
    <scope>NUCLEOTIDE SEQUENCE [LARGE SCALE GENOMIC DNA]</scope>
    <source>
        <strain evidence="7 8">DKC-1</strain>
    </source>
</reference>
<comment type="subcellular location">
    <subcellularLocation>
        <location evidence="1">Membrane</location>
        <topology evidence="1">Multi-pass membrane protein</topology>
    </subcellularLocation>
</comment>
<dbReference type="Proteomes" id="UP001620397">
    <property type="component" value="Unassembled WGS sequence"/>
</dbReference>
<dbReference type="RefSeq" id="WP_404537644.1">
    <property type="nucleotide sequence ID" value="NZ_JADIKL010000003.1"/>
</dbReference>
<keyword evidence="8" id="KW-1185">Reference proteome</keyword>
<comment type="caution">
    <text evidence="7">The sequence shown here is derived from an EMBL/GenBank/DDBJ whole genome shotgun (WGS) entry which is preliminary data.</text>
</comment>
<feature type="transmembrane region" description="Helical" evidence="5">
    <location>
        <begin position="78"/>
        <end position="97"/>
    </location>
</feature>
<keyword evidence="3 5" id="KW-1133">Transmembrane helix</keyword>
<feature type="transmembrane region" description="Helical" evidence="5">
    <location>
        <begin position="216"/>
        <end position="234"/>
    </location>
</feature>
<evidence type="ECO:0000259" key="6">
    <source>
        <dbReference type="Pfam" id="PF04932"/>
    </source>
</evidence>